<dbReference type="Pfam" id="PF13889">
    <property type="entry name" value="Chromosome_seg"/>
    <property type="match status" value="1"/>
</dbReference>
<reference evidence="4" key="3">
    <citation type="submission" date="2022-06" db="UniProtKB">
        <authorList>
            <consortium name="EnsemblMetazoa"/>
        </authorList>
    </citation>
    <scope>IDENTIFICATION</scope>
</reference>
<keyword evidence="5" id="KW-1185">Reference proteome</keyword>
<sequence>MHPNGKEETSGLMHYRMDPVNTNDLSVRSIVLPFNQESDSKTVSDNQSQTRQSFFNRFHSNTLPLLSRSIKRPQSLTLDSNHNHRESACCSLLNDRYLGLPSSTGPFRSRSKTIHSTNLPDGLSVNQSIFDQHHGQVMTSSVSPFSCSITSNTTSTSMVTDSNHHFHRRFYTRHQNLKGITETNRGNRDNALIIPRTTSTTQSSSFKDHFKKCPKIVDQTLDEEISVNACENRDSDSYDSEINMETEIFETTNEKLDRLDAAIDNNKRSIKTEDEINDATSCANFDGIPPDPKNYFFDYKNFLITPKIKISSDNKCLSQICDRSKRAFARSHHHHPQYRCHHHTRRELLSISPQPSSPLLLSATQSTKSSYSKNFETADSGEGFKSSIIDKRKLGISSRQKFSSQFSHNLHSTATTPSSTLEKASKYFLNHNHQIVNDDDQSKINRIRSMTATITYDNTVDTIDSIHYDNLESALECNNDKDEIEDFNNNKIISIETSSAASTVTVGNDDDDNINSDINPPNHGEEAIVNSSECINQNLIDLVDNDVDDDHDDLVHRPKHTTESYLSSQQSLSPLLSSCSSSVNVHIPTYAEKEQFQRSLDSATTLVFHRRSGLPLTSSPAPIRKSGTCFDFDSSLTSVNAIKKALFHKQLDSKDDYIHPKQSKFSLSSSTSGLLGNFEESVLNGRLDPASIVNGFSAEIGASGGFCPSHKTFPVTVFFYTLQDTEKGDKMSSPYLGHINLGEKGYHVPRKGNVQVTLFNPNGTVVKMFVVRYDLSDMPPNSRTFLRQRTLFMPTDANEHHPESRKWLRYLIHLRFQSTKSGRIRLHTDVRILVFRKHDLDVATMNDGCTHELRSFVQMPSNPKYSRNIKT</sequence>
<gene>
    <name evidence="3" type="ORF">SSS_3620</name>
</gene>
<accession>A0A834R565</accession>
<protein>
    <recommendedName>
        <fullName evidence="2">Atos-like conserved domain-containing protein</fullName>
    </recommendedName>
</protein>
<evidence type="ECO:0000259" key="2">
    <source>
        <dbReference type="SMART" id="SM01177"/>
    </source>
</evidence>
<evidence type="ECO:0000256" key="1">
    <source>
        <dbReference type="ARBA" id="ARBA00034497"/>
    </source>
</evidence>
<reference evidence="3" key="2">
    <citation type="submission" date="2020-01" db="EMBL/GenBank/DDBJ databases">
        <authorList>
            <person name="Korhonen P.K.K."/>
            <person name="Guangxu M.G."/>
            <person name="Wang T.W."/>
            <person name="Stroehlein A.J.S."/>
            <person name="Young N.D."/>
            <person name="Ang C.-S.A."/>
            <person name="Fernando D.W.F."/>
            <person name="Lu H.L."/>
            <person name="Taylor S.T."/>
            <person name="Ehtesham M.E.M."/>
            <person name="Najaraj S.H.N."/>
            <person name="Harsha G.H.G."/>
            <person name="Madugundu A.M."/>
            <person name="Renuse S.R."/>
            <person name="Holt D.H."/>
            <person name="Pandey A.P."/>
            <person name="Papenfuss A.P."/>
            <person name="Gasser R.B.G."/>
            <person name="Fischer K.F."/>
        </authorList>
    </citation>
    <scope>NUCLEOTIDE SEQUENCE</scope>
    <source>
        <strain evidence="3">SSS_KF_BRIS2020</strain>
    </source>
</reference>
<evidence type="ECO:0000313" key="3">
    <source>
        <dbReference type="EMBL" id="KAF7489920.1"/>
    </source>
</evidence>
<dbReference type="Proteomes" id="UP000070412">
    <property type="component" value="Unassembled WGS sequence"/>
</dbReference>
<organism evidence="3">
    <name type="scientific">Sarcoptes scabiei</name>
    <name type="common">Itch mite</name>
    <name type="synonym">Acarus scabiei</name>
    <dbReference type="NCBI Taxonomy" id="52283"/>
    <lineage>
        <taxon>Eukaryota</taxon>
        <taxon>Metazoa</taxon>
        <taxon>Ecdysozoa</taxon>
        <taxon>Arthropoda</taxon>
        <taxon>Chelicerata</taxon>
        <taxon>Arachnida</taxon>
        <taxon>Acari</taxon>
        <taxon>Acariformes</taxon>
        <taxon>Sarcoptiformes</taxon>
        <taxon>Astigmata</taxon>
        <taxon>Psoroptidia</taxon>
        <taxon>Sarcoptoidea</taxon>
        <taxon>Sarcoptidae</taxon>
        <taxon>Sarcoptinae</taxon>
        <taxon>Sarcoptes</taxon>
    </lineage>
</organism>
<dbReference type="InterPro" id="IPR051506">
    <property type="entry name" value="ATOS_Transcription_Regulators"/>
</dbReference>
<evidence type="ECO:0000313" key="5">
    <source>
        <dbReference type="Proteomes" id="UP000070412"/>
    </source>
</evidence>
<evidence type="ECO:0000313" key="4">
    <source>
        <dbReference type="EnsemblMetazoa" id="KAF7489920.1"/>
    </source>
</evidence>
<comment type="similarity">
    <text evidence="1">Belongs to the ATOS family.</text>
</comment>
<dbReference type="AlphaFoldDB" id="A0A834R565"/>
<dbReference type="Pfam" id="PF13915">
    <property type="entry name" value="DUF4210"/>
    <property type="match status" value="1"/>
</dbReference>
<dbReference type="PANTHER" id="PTHR13199:SF11">
    <property type="entry name" value="PROTEIN ATOSSA"/>
    <property type="match status" value="1"/>
</dbReference>
<name>A0A834R565_SARSC</name>
<dbReference type="EMBL" id="WVUK01000063">
    <property type="protein sequence ID" value="KAF7489920.1"/>
    <property type="molecule type" value="Genomic_DNA"/>
</dbReference>
<feature type="domain" description="Atos-like conserved" evidence="2">
    <location>
        <begin position="674"/>
        <end position="736"/>
    </location>
</feature>
<dbReference type="SMART" id="SM01177">
    <property type="entry name" value="DUF4210"/>
    <property type="match status" value="1"/>
</dbReference>
<dbReference type="EnsemblMetazoa" id="SSS_3620s_mrna">
    <property type="protein sequence ID" value="KAF7489920.1"/>
    <property type="gene ID" value="SSS_3620"/>
</dbReference>
<dbReference type="InterPro" id="IPR025261">
    <property type="entry name" value="Atos-like_cons_dom"/>
</dbReference>
<reference evidence="5" key="1">
    <citation type="journal article" date="2020" name="PLoS Negl. Trop. Dis.">
        <title>High-quality nuclear genome for Sarcoptes scabiei-A critical resource for a neglected parasite.</title>
        <authorList>
            <person name="Korhonen P.K."/>
            <person name="Gasser R.B."/>
            <person name="Ma G."/>
            <person name="Wang T."/>
            <person name="Stroehlein A.J."/>
            <person name="Young N.D."/>
            <person name="Ang C.S."/>
            <person name="Fernando D.D."/>
            <person name="Lu H.C."/>
            <person name="Taylor S."/>
            <person name="Reynolds S.L."/>
            <person name="Mofiz E."/>
            <person name="Najaraj S.H."/>
            <person name="Gowda H."/>
            <person name="Madugundu A."/>
            <person name="Renuse S."/>
            <person name="Holt D."/>
            <person name="Pandey A."/>
            <person name="Papenfuss A.T."/>
            <person name="Fischer K."/>
        </authorList>
    </citation>
    <scope>NUCLEOTIDE SEQUENCE [LARGE SCALE GENOMIC DNA]</scope>
</reference>
<dbReference type="OrthoDB" id="8625101at2759"/>
<dbReference type="InterPro" id="IPR033473">
    <property type="entry name" value="Atos-like_C"/>
</dbReference>
<dbReference type="PANTHER" id="PTHR13199">
    <property type="entry name" value="GH03947P"/>
    <property type="match status" value="1"/>
</dbReference>
<proteinExistence type="inferred from homology"/>